<feature type="chain" id="PRO_5019427081" description="N-acetylmuramoyl-L-alanine amidase" evidence="5">
    <location>
        <begin position="28"/>
        <end position="422"/>
    </location>
</feature>
<evidence type="ECO:0000256" key="4">
    <source>
        <dbReference type="SAM" id="MobiDB-lite"/>
    </source>
</evidence>
<dbReference type="EC" id="3.5.1.28" evidence="2"/>
<dbReference type="CDD" id="cd02696">
    <property type="entry name" value="MurNAc-LAA"/>
    <property type="match status" value="1"/>
</dbReference>
<dbReference type="SMART" id="SM00646">
    <property type="entry name" value="Ami_3"/>
    <property type="match status" value="1"/>
</dbReference>
<dbReference type="GO" id="GO:0030288">
    <property type="term" value="C:outer membrane-bounded periplasmic space"/>
    <property type="evidence" value="ECO:0007669"/>
    <property type="project" value="TreeGrafter"/>
</dbReference>
<dbReference type="EMBL" id="SACP01000004">
    <property type="protein sequence ID" value="RVU20254.1"/>
    <property type="molecule type" value="Genomic_DNA"/>
</dbReference>
<dbReference type="InterPro" id="IPR021731">
    <property type="entry name" value="AMIN_dom"/>
</dbReference>
<dbReference type="GO" id="GO:0009253">
    <property type="term" value="P:peptidoglycan catabolic process"/>
    <property type="evidence" value="ECO:0007669"/>
    <property type="project" value="InterPro"/>
</dbReference>
<protein>
    <recommendedName>
        <fullName evidence="2">N-acetylmuramoyl-L-alanine amidase</fullName>
        <ecNumber evidence="2">3.5.1.28</ecNumber>
    </recommendedName>
</protein>
<feature type="signal peptide" evidence="5">
    <location>
        <begin position="1"/>
        <end position="27"/>
    </location>
</feature>
<dbReference type="PANTHER" id="PTHR30404">
    <property type="entry name" value="N-ACETYLMURAMOYL-L-ALANINE AMIDASE"/>
    <property type="match status" value="1"/>
</dbReference>
<evidence type="ECO:0000313" key="8">
    <source>
        <dbReference type="Proteomes" id="UP000286997"/>
    </source>
</evidence>
<feature type="domain" description="MurNAc-LAA" evidence="6">
    <location>
        <begin position="239"/>
        <end position="394"/>
    </location>
</feature>
<evidence type="ECO:0000256" key="5">
    <source>
        <dbReference type="SAM" id="SignalP"/>
    </source>
</evidence>
<dbReference type="SUPFAM" id="SSF53187">
    <property type="entry name" value="Zn-dependent exopeptidases"/>
    <property type="match status" value="1"/>
</dbReference>
<dbReference type="OrthoDB" id="9806267at2"/>
<dbReference type="InterPro" id="IPR002508">
    <property type="entry name" value="MurNAc-LAA_cat"/>
</dbReference>
<dbReference type="Pfam" id="PF01520">
    <property type="entry name" value="Amidase_3"/>
    <property type="match status" value="1"/>
</dbReference>
<sequence>MPIRACPSHLLCVLLAAWALLAVPAAAAPAVVPDLPAVAIAAEVAAGPDNGTRLTVVLSKPVEARAFVMERPDRAIIELPEVNFQLAPQSGRRREGLIGSYRYGLFAPGRSRIVIDLAQPATIARVATAPRPRDGATLLTIDLARSDRDGFRRAAVVPAAAPEAAPAPAAETGDARPLVIVDAGHGGTDPGAIAANGAFEKDIVFGVAQDLVRRLEAGGRLRVRMTRDSDVFVPLAERVRIARDARADLFVSIHADSISAAPQVRGATIYTGSERATDAESARLADRENRADAAAGADAGEGPGDVADILQELTLRETRGFSARFAQGLRTRLGRVMEMSAKPHREAGFKVLRSPDVPSVLVELGYLSSQRDLDLLLSDEWRGRVTAEMSSAIETFFAGRGGARPALAESAVPPGRATTASR</sequence>
<evidence type="ECO:0000259" key="6">
    <source>
        <dbReference type="SMART" id="SM00646"/>
    </source>
</evidence>
<keyword evidence="3" id="KW-0378">Hydrolase</keyword>
<accession>A0A437PDG3</accession>
<dbReference type="PANTHER" id="PTHR30404:SF0">
    <property type="entry name" value="N-ACETYLMURAMOYL-L-ALANINE AMIDASE AMIC"/>
    <property type="match status" value="1"/>
</dbReference>
<keyword evidence="8" id="KW-1185">Reference proteome</keyword>
<proteinExistence type="predicted"/>
<evidence type="ECO:0000313" key="7">
    <source>
        <dbReference type="EMBL" id="RVU20254.1"/>
    </source>
</evidence>
<evidence type="ECO:0000256" key="2">
    <source>
        <dbReference type="ARBA" id="ARBA00011901"/>
    </source>
</evidence>
<dbReference type="GO" id="GO:0008745">
    <property type="term" value="F:N-acetylmuramoyl-L-alanine amidase activity"/>
    <property type="evidence" value="ECO:0007669"/>
    <property type="project" value="UniProtKB-EC"/>
</dbReference>
<feature type="compositionally biased region" description="Basic and acidic residues" evidence="4">
    <location>
        <begin position="277"/>
        <end position="291"/>
    </location>
</feature>
<dbReference type="Gene3D" id="3.40.630.40">
    <property type="entry name" value="Zn-dependent exopeptidases"/>
    <property type="match status" value="1"/>
</dbReference>
<dbReference type="RefSeq" id="WP_127727972.1">
    <property type="nucleotide sequence ID" value="NZ_SACP01000004.1"/>
</dbReference>
<evidence type="ECO:0000256" key="3">
    <source>
        <dbReference type="ARBA" id="ARBA00022801"/>
    </source>
</evidence>
<reference evidence="7 8" key="1">
    <citation type="submission" date="2019-01" db="EMBL/GenBank/DDBJ databases">
        <authorList>
            <person name="Chen W.-M."/>
        </authorList>
    </citation>
    <scope>NUCLEOTIDE SEQUENCE [LARGE SCALE GENOMIC DNA]</scope>
    <source>
        <strain evidence="7 8">TER-1</strain>
    </source>
</reference>
<name>A0A437PDG3_9HYPH</name>
<comment type="caution">
    <text evidence="7">The sequence shown here is derived from an EMBL/GenBank/DDBJ whole genome shotgun (WGS) entry which is preliminary data.</text>
</comment>
<dbReference type="InterPro" id="IPR050695">
    <property type="entry name" value="N-acetylmuramoyl_amidase_3"/>
</dbReference>
<dbReference type="AlphaFoldDB" id="A0A437PDG3"/>
<keyword evidence="5" id="KW-0732">Signal</keyword>
<comment type="catalytic activity">
    <reaction evidence="1">
        <text>Hydrolyzes the link between N-acetylmuramoyl residues and L-amino acid residues in certain cell-wall glycopeptides.</text>
        <dbReference type="EC" id="3.5.1.28"/>
    </reaction>
</comment>
<evidence type="ECO:0000256" key="1">
    <source>
        <dbReference type="ARBA" id="ARBA00001561"/>
    </source>
</evidence>
<dbReference type="Gene3D" id="2.60.40.3500">
    <property type="match status" value="1"/>
</dbReference>
<dbReference type="Pfam" id="PF11741">
    <property type="entry name" value="AMIN"/>
    <property type="match status" value="1"/>
</dbReference>
<gene>
    <name evidence="7" type="ORF">EOE48_06505</name>
</gene>
<feature type="region of interest" description="Disordered" evidence="4">
    <location>
        <begin position="277"/>
        <end position="300"/>
    </location>
</feature>
<organism evidence="7 8">
    <name type="scientific">Methylobacterium oryzihabitans</name>
    <dbReference type="NCBI Taxonomy" id="2499852"/>
    <lineage>
        <taxon>Bacteria</taxon>
        <taxon>Pseudomonadati</taxon>
        <taxon>Pseudomonadota</taxon>
        <taxon>Alphaproteobacteria</taxon>
        <taxon>Hyphomicrobiales</taxon>
        <taxon>Methylobacteriaceae</taxon>
        <taxon>Methylobacterium</taxon>
    </lineage>
</organism>
<dbReference type="Proteomes" id="UP000286997">
    <property type="component" value="Unassembled WGS sequence"/>
</dbReference>